<dbReference type="Pfam" id="PF24883">
    <property type="entry name" value="NPHP3_N"/>
    <property type="match status" value="1"/>
</dbReference>
<proteinExistence type="predicted"/>
<dbReference type="SUPFAM" id="SSF52540">
    <property type="entry name" value="P-loop containing nucleoside triphosphate hydrolases"/>
    <property type="match status" value="1"/>
</dbReference>
<dbReference type="PANTHER" id="PTHR10039:SF5">
    <property type="entry name" value="NACHT DOMAIN-CONTAINING PROTEIN"/>
    <property type="match status" value="1"/>
</dbReference>
<dbReference type="Gene3D" id="3.40.50.300">
    <property type="entry name" value="P-loop containing nucleotide triphosphate hydrolases"/>
    <property type="match status" value="1"/>
</dbReference>
<evidence type="ECO:0000313" key="5">
    <source>
        <dbReference type="Proteomes" id="UP001433268"/>
    </source>
</evidence>
<dbReference type="InterPro" id="IPR007111">
    <property type="entry name" value="NACHT_NTPase"/>
</dbReference>
<evidence type="ECO:0000256" key="1">
    <source>
        <dbReference type="ARBA" id="ARBA00022737"/>
    </source>
</evidence>
<keyword evidence="5" id="KW-1185">Reference proteome</keyword>
<reference evidence="4 5" key="1">
    <citation type="submission" date="2023-01" db="EMBL/GenBank/DDBJ databases">
        <title>Analysis of 21 Apiospora genomes using comparative genomics revels a genus with tremendous synthesis potential of carbohydrate active enzymes and secondary metabolites.</title>
        <authorList>
            <person name="Sorensen T."/>
        </authorList>
    </citation>
    <scope>NUCLEOTIDE SEQUENCE [LARGE SCALE GENOMIC DNA]</scope>
    <source>
        <strain evidence="4 5">CBS 114990</strain>
    </source>
</reference>
<gene>
    <name evidence="4" type="ORF">PG997_011547</name>
</gene>
<evidence type="ECO:0000256" key="2">
    <source>
        <dbReference type="SAM" id="MobiDB-lite"/>
    </source>
</evidence>
<dbReference type="EMBL" id="JAQQWN010000008">
    <property type="protein sequence ID" value="KAK8071344.1"/>
    <property type="molecule type" value="Genomic_DNA"/>
</dbReference>
<name>A0ABR1VN53_9PEZI</name>
<feature type="compositionally biased region" description="Acidic residues" evidence="2">
    <location>
        <begin position="419"/>
        <end position="438"/>
    </location>
</feature>
<dbReference type="InterPro" id="IPR056884">
    <property type="entry name" value="NPHP3-like_N"/>
</dbReference>
<evidence type="ECO:0000259" key="3">
    <source>
        <dbReference type="PROSITE" id="PS50837"/>
    </source>
</evidence>
<feature type="domain" description="NACHT" evidence="3">
    <location>
        <begin position="317"/>
        <end position="408"/>
    </location>
</feature>
<feature type="region of interest" description="Disordered" evidence="2">
    <location>
        <begin position="413"/>
        <end position="446"/>
    </location>
</feature>
<sequence>MHGILGLFRGSPGPGSALGETTGDASQDETSYGPLILSPGSATNQGVDIIFVHGLRGSRLGTWSQGDFCWPRELLAKEDGFETSRVIAWGYDSRVAEPTAYVTFELESLGPSFSSPIALGGLVVKEALIMAASYHSNGRFPDQAELYKSTRGVVFYGTPHRGSGKTALGGMVANFAQFSLLQPNTQLFNALRRDSHVLEKQRDEFATISRDMDVLCFAETKPTAIGMIVPPESAVYDGFRVQSASADGNHMEMVKITEHHARLKTLLEALKYDTVKPSDRTTDTNTCNWILKTPADYDSNGGHLPTIPSWLESHDGRIFWISGKAGCGKSTLMQHMSHILNMTSTLSLASVKKPPLVVYHSFYELGKPLQMTQEGLLRSSLSDMLRLALEAFQEASIPLIFLIDGLDEYRMPPCPSDGVDNDDEYDSDGALDTNDDDDKFSSERHERVTKGHREVAEFVQTLAERPGVRVCIASREMTIFKVHLHTMEDIKRVCRSRLEDPILQPLAEEIVKRANGIFLWVRLVLDSLITRWIDGTSYNELHRTVERMPPRLGGRNGLFMRMLHPSGGSNITHVFLVARGQNATNRSDAATDRDLLDTTRHKALLASRCGGLLETRPEKPTGTIIWEYDHIAVVHLTVADFLTRGYVARYLNKHCGDISTFDPYLALVDGAIRYIQLQPDIVQQWMRDGFAATAPLHVMMYAAFADMKGSDLDQHVALVDRFDQVLTKVPLMIPYLKFMSQDERLENAELWTSKGYPGPETRDEVPRLRIPTHYLWPPVRSFLDYATVCGLARYVDQRLRLLRPDHRKSEASRLLDLLLEPFYDAYRGVYCTFCDHRTARMLLSHGTAPSSRSWWILLETGYHTGSAESSDYRLRHLGPAPPPPYGRNAEARSPISSLDDLGPRLLLWDDPAESRAEIGRVVGRSHMWFQAWSAAFGVPSHLPPLTMDSWLDLVRGFVDNSSVDILVETWDFAEWDDEAGSFCVHERPIKAAEMINLCLQREFGATEGQAEWAQLMAEYGVKFVYERQPNDT</sequence>
<comment type="caution">
    <text evidence="4">The sequence shown here is derived from an EMBL/GenBank/DDBJ whole genome shotgun (WGS) entry which is preliminary data.</text>
</comment>
<dbReference type="PANTHER" id="PTHR10039">
    <property type="entry name" value="AMELOGENIN"/>
    <property type="match status" value="1"/>
</dbReference>
<dbReference type="PROSITE" id="PS50837">
    <property type="entry name" value="NACHT"/>
    <property type="match status" value="1"/>
</dbReference>
<dbReference type="InterPro" id="IPR027417">
    <property type="entry name" value="P-loop_NTPase"/>
</dbReference>
<dbReference type="GeneID" id="92048922"/>
<dbReference type="RefSeq" id="XP_066665152.1">
    <property type="nucleotide sequence ID" value="XM_066815862.1"/>
</dbReference>
<organism evidence="4 5">
    <name type="scientific">Apiospora hydei</name>
    <dbReference type="NCBI Taxonomy" id="1337664"/>
    <lineage>
        <taxon>Eukaryota</taxon>
        <taxon>Fungi</taxon>
        <taxon>Dikarya</taxon>
        <taxon>Ascomycota</taxon>
        <taxon>Pezizomycotina</taxon>
        <taxon>Sordariomycetes</taxon>
        <taxon>Xylariomycetidae</taxon>
        <taxon>Amphisphaeriales</taxon>
        <taxon>Apiosporaceae</taxon>
        <taxon>Apiospora</taxon>
    </lineage>
</organism>
<evidence type="ECO:0000313" key="4">
    <source>
        <dbReference type="EMBL" id="KAK8071344.1"/>
    </source>
</evidence>
<keyword evidence="1" id="KW-0677">Repeat</keyword>
<accession>A0ABR1VN53</accession>
<protein>
    <recommendedName>
        <fullName evidence="3">NACHT domain-containing protein</fullName>
    </recommendedName>
</protein>
<dbReference type="Proteomes" id="UP001433268">
    <property type="component" value="Unassembled WGS sequence"/>
</dbReference>
<feature type="region of interest" description="Disordered" evidence="2">
    <location>
        <begin position="1"/>
        <end position="31"/>
    </location>
</feature>